<proteinExistence type="predicted"/>
<keyword evidence="2" id="KW-0472">Membrane</keyword>
<gene>
    <name evidence="3" type="ORF">AKO1_000666</name>
</gene>
<feature type="region of interest" description="Disordered" evidence="1">
    <location>
        <begin position="237"/>
        <end position="285"/>
    </location>
</feature>
<feature type="transmembrane region" description="Helical" evidence="2">
    <location>
        <begin position="111"/>
        <end position="136"/>
    </location>
</feature>
<feature type="transmembrane region" description="Helical" evidence="2">
    <location>
        <begin position="33"/>
        <end position="56"/>
    </location>
</feature>
<dbReference type="EMBL" id="JAOPGA020000611">
    <property type="protein sequence ID" value="KAL0479940.1"/>
    <property type="molecule type" value="Genomic_DNA"/>
</dbReference>
<organism evidence="3 4">
    <name type="scientific">Acrasis kona</name>
    <dbReference type="NCBI Taxonomy" id="1008807"/>
    <lineage>
        <taxon>Eukaryota</taxon>
        <taxon>Discoba</taxon>
        <taxon>Heterolobosea</taxon>
        <taxon>Tetramitia</taxon>
        <taxon>Eutetramitia</taxon>
        <taxon>Acrasidae</taxon>
        <taxon>Acrasis</taxon>
    </lineage>
</organism>
<feature type="compositionally biased region" description="Polar residues" evidence="1">
    <location>
        <begin position="314"/>
        <end position="329"/>
    </location>
</feature>
<feature type="region of interest" description="Disordered" evidence="1">
    <location>
        <begin position="308"/>
        <end position="373"/>
    </location>
</feature>
<reference evidence="3 4" key="1">
    <citation type="submission" date="2024-03" db="EMBL/GenBank/DDBJ databases">
        <title>The Acrasis kona genome and developmental transcriptomes reveal deep origins of eukaryotic multicellular pathways.</title>
        <authorList>
            <person name="Sheikh S."/>
            <person name="Fu C.-J."/>
            <person name="Brown M.W."/>
            <person name="Baldauf S.L."/>
        </authorList>
    </citation>
    <scope>NUCLEOTIDE SEQUENCE [LARGE SCALE GENOMIC DNA]</scope>
    <source>
        <strain evidence="3 4">ATCC MYA-3509</strain>
    </source>
</reference>
<keyword evidence="2" id="KW-1133">Transmembrane helix</keyword>
<keyword evidence="4" id="KW-1185">Reference proteome</keyword>
<evidence type="ECO:0000256" key="2">
    <source>
        <dbReference type="SAM" id="Phobius"/>
    </source>
</evidence>
<protein>
    <submittedName>
        <fullName evidence="3">4 TM domain-containing transmembrane protein</fullName>
    </submittedName>
</protein>
<accession>A0AAW2YT24</accession>
<dbReference type="Proteomes" id="UP001431209">
    <property type="component" value="Unassembled WGS sequence"/>
</dbReference>
<feature type="transmembrane region" description="Helical" evidence="2">
    <location>
        <begin position="68"/>
        <end position="90"/>
    </location>
</feature>
<evidence type="ECO:0000313" key="3">
    <source>
        <dbReference type="EMBL" id="KAL0479940.1"/>
    </source>
</evidence>
<sequence length="394" mass="45190">MGHKHFNAFPNMLCIGDSRVDIQKLLFAYIEPLVFGLPLSLVCIMAPSAAITVLLPSNLRTESDSATIITRLLGINLLLMCYLSFEVFSSKCDKLRRRVMLGMLGADIMRFIWALVLLFQGMNFVTFLCHTALFLFNFSLRIYLTLISFGVFEIVISSPTRLQSIIEDKDDKNELVRSTNTIAVEEGRSPSSPSDKELLIPVKMEPERWSTQEKRLIESEEDKFWREQKRLLERMNEPTSIAEESHNAIKETRLEPNEVERQYSPRPSRIKSKDLLNVDDSQQKGRLSVKSALSKYLGDIKLDLGKIQEPATRIPSQNAEQTDSDSSTPPEKKPTPRLSPRTTLNKLLEERGIALPKSSRTTNRSSRKDSILRQTEVYSEEERFWKNQQDLFKE</sequence>
<evidence type="ECO:0000256" key="1">
    <source>
        <dbReference type="SAM" id="MobiDB-lite"/>
    </source>
</evidence>
<keyword evidence="2 3" id="KW-0812">Transmembrane</keyword>
<feature type="compositionally biased region" description="Basic and acidic residues" evidence="1">
    <location>
        <begin position="243"/>
        <end position="263"/>
    </location>
</feature>
<comment type="caution">
    <text evidence="3">The sequence shown here is derived from an EMBL/GenBank/DDBJ whole genome shotgun (WGS) entry which is preliminary data.</text>
</comment>
<name>A0AAW2YT24_9EUKA</name>
<dbReference type="AlphaFoldDB" id="A0AAW2YT24"/>
<evidence type="ECO:0000313" key="4">
    <source>
        <dbReference type="Proteomes" id="UP001431209"/>
    </source>
</evidence>